<comment type="similarity">
    <text evidence="1 6">Belongs to the insulin family.</text>
</comment>
<evidence type="ECO:0000256" key="2">
    <source>
        <dbReference type="ARBA" id="ARBA00011207"/>
    </source>
</evidence>
<dbReference type="CDD" id="cd04366">
    <property type="entry name" value="IlGF_insulin_bombyxin_like"/>
    <property type="match status" value="1"/>
</dbReference>
<feature type="non-terminal residue" evidence="8">
    <location>
        <position position="83"/>
    </location>
</feature>
<dbReference type="InterPro" id="IPR036438">
    <property type="entry name" value="Insulin-like_sf"/>
</dbReference>
<keyword evidence="9" id="KW-1185">Reference proteome</keyword>
<comment type="subcellular location">
    <subcellularLocation>
        <location evidence="6">Secreted</location>
    </subcellularLocation>
</comment>
<keyword evidence="3" id="KW-0165">Cleavage on pair of basic residues</keyword>
<comment type="subunit">
    <text evidence="2">Heterodimer of a B chain and an A chain linked by two disulfide bonds.</text>
</comment>
<dbReference type="GO" id="GO:0005576">
    <property type="term" value="C:extracellular region"/>
    <property type="evidence" value="ECO:0007669"/>
    <property type="project" value="UniProtKB-SubCell"/>
</dbReference>
<dbReference type="Pfam" id="PF00049">
    <property type="entry name" value="Insulin"/>
    <property type="match status" value="1"/>
</dbReference>
<dbReference type="Gene3D" id="1.10.100.10">
    <property type="entry name" value="Insulin-like"/>
    <property type="match status" value="1"/>
</dbReference>
<protein>
    <recommendedName>
        <fullName evidence="7">Insulin-like domain-containing protein</fullName>
    </recommendedName>
</protein>
<dbReference type="OrthoDB" id="10019596at2759"/>
<dbReference type="EMBL" id="OV170230">
    <property type="protein sequence ID" value="CAH0715787.1"/>
    <property type="molecule type" value="Genomic_DNA"/>
</dbReference>
<evidence type="ECO:0000259" key="7">
    <source>
        <dbReference type="SMART" id="SM00078"/>
    </source>
</evidence>
<evidence type="ECO:0000313" key="8">
    <source>
        <dbReference type="EMBL" id="CAH0715787.1"/>
    </source>
</evidence>
<evidence type="ECO:0000256" key="1">
    <source>
        <dbReference type="ARBA" id="ARBA00009034"/>
    </source>
</evidence>
<dbReference type="AlphaFoldDB" id="A0A8J9ULE0"/>
<keyword evidence="6" id="KW-0964">Secreted</keyword>
<keyword evidence="5" id="KW-1015">Disulfide bond</keyword>
<gene>
    <name evidence="8" type="ORF">BINO364_LOCUS2668</name>
</gene>
<dbReference type="PANTHER" id="PTHR13647:SF4">
    <property type="entry name" value="INSULIN-LIKE PEPTIDE 1-RELATED"/>
    <property type="match status" value="1"/>
</dbReference>
<dbReference type="PROSITE" id="PS00262">
    <property type="entry name" value="INSULIN"/>
    <property type="match status" value="1"/>
</dbReference>
<dbReference type="InterPro" id="IPR016179">
    <property type="entry name" value="Insulin-like"/>
</dbReference>
<name>A0A8J9ULE0_9NEOP</name>
<dbReference type="InterPro" id="IPR022353">
    <property type="entry name" value="Insulin_CS"/>
</dbReference>
<organism evidence="8 9">
    <name type="scientific">Brenthis ino</name>
    <name type="common">lesser marbled fritillary</name>
    <dbReference type="NCBI Taxonomy" id="405034"/>
    <lineage>
        <taxon>Eukaryota</taxon>
        <taxon>Metazoa</taxon>
        <taxon>Ecdysozoa</taxon>
        <taxon>Arthropoda</taxon>
        <taxon>Hexapoda</taxon>
        <taxon>Insecta</taxon>
        <taxon>Pterygota</taxon>
        <taxon>Neoptera</taxon>
        <taxon>Endopterygota</taxon>
        <taxon>Lepidoptera</taxon>
        <taxon>Glossata</taxon>
        <taxon>Ditrysia</taxon>
        <taxon>Papilionoidea</taxon>
        <taxon>Nymphalidae</taxon>
        <taxon>Heliconiinae</taxon>
        <taxon>Argynnini</taxon>
        <taxon>Brenthis</taxon>
    </lineage>
</organism>
<accession>A0A8J9ULE0</accession>
<dbReference type="PANTHER" id="PTHR13647">
    <property type="entry name" value="INSULIN-LIKE PEPTIDE 2-RELATED"/>
    <property type="match status" value="1"/>
</dbReference>
<evidence type="ECO:0000256" key="4">
    <source>
        <dbReference type="ARBA" id="ARBA00022729"/>
    </source>
</evidence>
<keyword evidence="4" id="KW-0732">Signal</keyword>
<dbReference type="SUPFAM" id="SSF56994">
    <property type="entry name" value="Insulin-like"/>
    <property type="match status" value="1"/>
</dbReference>
<evidence type="ECO:0000256" key="6">
    <source>
        <dbReference type="RuleBase" id="RU000406"/>
    </source>
</evidence>
<reference evidence="8" key="1">
    <citation type="submission" date="2021-12" db="EMBL/GenBank/DDBJ databases">
        <authorList>
            <person name="Martin H S."/>
        </authorList>
    </citation>
    <scope>NUCLEOTIDE SEQUENCE</scope>
</reference>
<dbReference type="GO" id="GO:0005179">
    <property type="term" value="F:hormone activity"/>
    <property type="evidence" value="ECO:0007669"/>
    <property type="project" value="InterPro"/>
</dbReference>
<sequence length="83" mass="9026">MAAVVGQDLGQIYCGRRLATTLAVLCNSELIKRSDSPHSTAAVDISWLWLAPNIAHSMGRGKRQVASECCDKPCTEDELLSYC</sequence>
<dbReference type="Proteomes" id="UP000838878">
    <property type="component" value="Chromosome 10"/>
</dbReference>
<evidence type="ECO:0000256" key="3">
    <source>
        <dbReference type="ARBA" id="ARBA00022685"/>
    </source>
</evidence>
<evidence type="ECO:0000256" key="5">
    <source>
        <dbReference type="ARBA" id="ARBA00023157"/>
    </source>
</evidence>
<evidence type="ECO:0000313" key="9">
    <source>
        <dbReference type="Proteomes" id="UP000838878"/>
    </source>
</evidence>
<proteinExistence type="inferred from homology"/>
<dbReference type="SMART" id="SM00078">
    <property type="entry name" value="IlGF"/>
    <property type="match status" value="1"/>
</dbReference>
<feature type="domain" description="Insulin-like" evidence="7">
    <location>
        <begin position="11"/>
        <end position="83"/>
    </location>
</feature>